<accession>A0AAD6RWJ4</accession>
<dbReference type="AlphaFoldDB" id="A0AAD6RWJ4"/>
<comment type="caution">
    <text evidence="2">The sequence shown here is derived from an EMBL/GenBank/DDBJ whole genome shotgun (WGS) entry which is preliminary data.</text>
</comment>
<evidence type="ECO:0000313" key="3">
    <source>
        <dbReference type="Proteomes" id="UP001218188"/>
    </source>
</evidence>
<organism evidence="2 3">
    <name type="scientific">Mycena alexandri</name>
    <dbReference type="NCBI Taxonomy" id="1745969"/>
    <lineage>
        <taxon>Eukaryota</taxon>
        <taxon>Fungi</taxon>
        <taxon>Dikarya</taxon>
        <taxon>Basidiomycota</taxon>
        <taxon>Agaricomycotina</taxon>
        <taxon>Agaricomycetes</taxon>
        <taxon>Agaricomycetidae</taxon>
        <taxon>Agaricales</taxon>
        <taxon>Marasmiineae</taxon>
        <taxon>Mycenaceae</taxon>
        <taxon>Mycena</taxon>
    </lineage>
</organism>
<feature type="transmembrane region" description="Helical" evidence="1">
    <location>
        <begin position="6"/>
        <end position="24"/>
    </location>
</feature>
<proteinExistence type="predicted"/>
<dbReference type="Proteomes" id="UP001218188">
    <property type="component" value="Unassembled WGS sequence"/>
</dbReference>
<dbReference type="EMBL" id="JARJCM010000587">
    <property type="protein sequence ID" value="KAJ7016128.1"/>
    <property type="molecule type" value="Genomic_DNA"/>
</dbReference>
<protein>
    <submittedName>
        <fullName evidence="2">Uncharacterized protein</fullName>
    </submittedName>
</protein>
<evidence type="ECO:0000256" key="1">
    <source>
        <dbReference type="SAM" id="Phobius"/>
    </source>
</evidence>
<reference evidence="2" key="1">
    <citation type="submission" date="2023-03" db="EMBL/GenBank/DDBJ databases">
        <title>Massive genome expansion in bonnet fungi (Mycena s.s.) driven by repeated elements and novel gene families across ecological guilds.</title>
        <authorList>
            <consortium name="Lawrence Berkeley National Laboratory"/>
            <person name="Harder C.B."/>
            <person name="Miyauchi S."/>
            <person name="Viragh M."/>
            <person name="Kuo A."/>
            <person name="Thoen E."/>
            <person name="Andreopoulos B."/>
            <person name="Lu D."/>
            <person name="Skrede I."/>
            <person name="Drula E."/>
            <person name="Henrissat B."/>
            <person name="Morin E."/>
            <person name="Kohler A."/>
            <person name="Barry K."/>
            <person name="LaButti K."/>
            <person name="Morin E."/>
            <person name="Salamov A."/>
            <person name="Lipzen A."/>
            <person name="Mereny Z."/>
            <person name="Hegedus B."/>
            <person name="Baldrian P."/>
            <person name="Stursova M."/>
            <person name="Weitz H."/>
            <person name="Taylor A."/>
            <person name="Grigoriev I.V."/>
            <person name="Nagy L.G."/>
            <person name="Martin F."/>
            <person name="Kauserud H."/>
        </authorList>
    </citation>
    <scope>NUCLEOTIDE SEQUENCE</scope>
    <source>
        <strain evidence="2">CBHHK200</strain>
    </source>
</reference>
<keyword evidence="1" id="KW-0472">Membrane</keyword>
<name>A0AAD6RWJ4_9AGAR</name>
<sequence>MNVAHAPFLFLFNLFFLPSFILTIQSQLSPSLCVPSAFSFIWTLVEFARVQSVRGVDLTPRRIIYSNSPR</sequence>
<keyword evidence="3" id="KW-1185">Reference proteome</keyword>
<keyword evidence="1" id="KW-0812">Transmembrane</keyword>
<gene>
    <name evidence="2" type="ORF">C8F04DRAFT_1165109</name>
</gene>
<keyword evidence="1" id="KW-1133">Transmembrane helix</keyword>
<evidence type="ECO:0000313" key="2">
    <source>
        <dbReference type="EMBL" id="KAJ7016128.1"/>
    </source>
</evidence>